<evidence type="ECO:0000313" key="4">
    <source>
        <dbReference type="Proteomes" id="UP000070544"/>
    </source>
</evidence>
<feature type="compositionally biased region" description="Polar residues" evidence="1">
    <location>
        <begin position="162"/>
        <end position="171"/>
    </location>
</feature>
<organism evidence="3 4">
    <name type="scientific">Gonapodya prolifera (strain JEL478)</name>
    <name type="common">Monoblepharis prolifera</name>
    <dbReference type="NCBI Taxonomy" id="1344416"/>
    <lineage>
        <taxon>Eukaryota</taxon>
        <taxon>Fungi</taxon>
        <taxon>Fungi incertae sedis</taxon>
        <taxon>Chytridiomycota</taxon>
        <taxon>Chytridiomycota incertae sedis</taxon>
        <taxon>Monoblepharidomycetes</taxon>
        <taxon>Monoblepharidales</taxon>
        <taxon>Gonapodyaceae</taxon>
        <taxon>Gonapodya</taxon>
    </lineage>
</organism>
<evidence type="ECO:0000256" key="1">
    <source>
        <dbReference type="SAM" id="MobiDB-lite"/>
    </source>
</evidence>
<dbReference type="AlphaFoldDB" id="A0A139AWA6"/>
<sequence length="351" mass="38244">MQRGERGGRGRGVRGMRGGWNGWGRGRWTPGSDRGESEDTEQAGEALLALLVGMGLHVDVTTTDGSVYSGIFHASRPDDLGICLKMATRVPQDPQAKHATAPLIRELIITGKDVLMVTARNVDIPGLEKDDSFLTDTAISSSALQASSSAQRELKPWVPPSIDSSDLTIPGSSADDDLLTSPSATSPTAQTRWDQFAVNERLFGVTTDYQEELYTTKLDKSKPDFKKRESEAARIASEIQGQTTANPHLAEERGQAVQEANEDEEEKSLRSTPSTCERSCASRCYCSITDSRTVCQTTSFTFPCSFTSWQGCITCTQSCDVRIGRSTFHISSIRSCTIICSSRETITFFAS</sequence>
<protein>
    <recommendedName>
        <fullName evidence="2">LsmAD domain-containing protein</fullName>
    </recommendedName>
</protein>
<proteinExistence type="predicted"/>
<evidence type="ECO:0000313" key="3">
    <source>
        <dbReference type="EMBL" id="KXS20989.1"/>
    </source>
</evidence>
<dbReference type="STRING" id="1344416.A0A139AWA6"/>
<dbReference type="PANTHER" id="PTHR12854:SF7">
    <property type="entry name" value="ATAXIN-2 HOMOLOG"/>
    <property type="match status" value="1"/>
</dbReference>
<dbReference type="EMBL" id="KQ965734">
    <property type="protein sequence ID" value="KXS20989.1"/>
    <property type="molecule type" value="Genomic_DNA"/>
</dbReference>
<dbReference type="Pfam" id="PF06741">
    <property type="entry name" value="LsmAD"/>
    <property type="match status" value="1"/>
</dbReference>
<reference evidence="3 4" key="1">
    <citation type="journal article" date="2015" name="Genome Biol. Evol.">
        <title>Phylogenomic analyses indicate that early fungi evolved digesting cell walls of algal ancestors of land plants.</title>
        <authorList>
            <person name="Chang Y."/>
            <person name="Wang S."/>
            <person name="Sekimoto S."/>
            <person name="Aerts A.L."/>
            <person name="Choi C."/>
            <person name="Clum A."/>
            <person name="LaButti K.M."/>
            <person name="Lindquist E.A."/>
            <person name="Yee Ngan C."/>
            <person name="Ohm R.A."/>
            <person name="Salamov A.A."/>
            <person name="Grigoriev I.V."/>
            <person name="Spatafora J.W."/>
            <person name="Berbee M.L."/>
        </authorList>
    </citation>
    <scope>NUCLEOTIDE SEQUENCE [LARGE SCALE GENOMIC DNA]</scope>
    <source>
        <strain evidence="3 4">JEL478</strain>
    </source>
</reference>
<feature type="region of interest" description="Disordered" evidence="1">
    <location>
        <begin position="237"/>
        <end position="270"/>
    </location>
</feature>
<feature type="region of interest" description="Disordered" evidence="1">
    <location>
        <begin position="1"/>
        <end position="41"/>
    </location>
</feature>
<dbReference type="SMART" id="SM01272">
    <property type="entry name" value="LsmAD"/>
    <property type="match status" value="1"/>
</dbReference>
<dbReference type="GO" id="GO:0010494">
    <property type="term" value="C:cytoplasmic stress granule"/>
    <property type="evidence" value="ECO:0007669"/>
    <property type="project" value="TreeGrafter"/>
</dbReference>
<dbReference type="InterPro" id="IPR025852">
    <property type="entry name" value="SM_dom_ATX"/>
</dbReference>
<keyword evidence="4" id="KW-1185">Reference proteome</keyword>
<dbReference type="InterPro" id="IPR009604">
    <property type="entry name" value="LsmAD_domain"/>
</dbReference>
<name>A0A139AWA6_GONPJ</name>
<dbReference type="Proteomes" id="UP000070544">
    <property type="component" value="Unassembled WGS sequence"/>
</dbReference>
<dbReference type="GO" id="GO:0003729">
    <property type="term" value="F:mRNA binding"/>
    <property type="evidence" value="ECO:0007669"/>
    <property type="project" value="TreeGrafter"/>
</dbReference>
<feature type="domain" description="LsmAD" evidence="2">
    <location>
        <begin position="203"/>
        <end position="271"/>
    </location>
</feature>
<dbReference type="GO" id="GO:0034063">
    <property type="term" value="P:stress granule assembly"/>
    <property type="evidence" value="ECO:0007669"/>
    <property type="project" value="TreeGrafter"/>
</dbReference>
<dbReference type="Pfam" id="PF14438">
    <property type="entry name" value="SM-ATX"/>
    <property type="match status" value="1"/>
</dbReference>
<dbReference type="OrthoDB" id="2275718at2759"/>
<dbReference type="PANTHER" id="PTHR12854">
    <property type="entry name" value="ATAXIN 2-RELATED"/>
    <property type="match status" value="1"/>
</dbReference>
<feature type="compositionally biased region" description="Low complexity" evidence="1">
    <location>
        <begin position="179"/>
        <end position="189"/>
    </location>
</feature>
<gene>
    <name evidence="3" type="ORF">M427DRAFT_349998</name>
</gene>
<accession>A0A139AWA6</accession>
<feature type="compositionally biased region" description="Gly residues" evidence="1">
    <location>
        <begin position="15"/>
        <end position="25"/>
    </location>
</feature>
<evidence type="ECO:0000259" key="2">
    <source>
        <dbReference type="SMART" id="SM01272"/>
    </source>
</evidence>
<feature type="region of interest" description="Disordered" evidence="1">
    <location>
        <begin position="149"/>
        <end position="192"/>
    </location>
</feature>
<dbReference type="InterPro" id="IPR045117">
    <property type="entry name" value="ATXN2-like"/>
</dbReference>